<dbReference type="Proteomes" id="UP000321412">
    <property type="component" value="Unassembled WGS sequence"/>
</dbReference>
<name>A0A5C6XBG4_9DELT</name>
<reference evidence="2 3" key="1">
    <citation type="submission" date="2019-08" db="EMBL/GenBank/DDBJ databases">
        <title>Bradymonadales sp. TMQ4.</title>
        <authorList>
            <person name="Liang Q."/>
        </authorList>
    </citation>
    <scope>NUCLEOTIDE SEQUENCE [LARGE SCALE GENOMIC DNA]</scope>
    <source>
        <strain evidence="2 3">TMQ4</strain>
    </source>
</reference>
<sequence length="405" mass="42407">MMSKKKSMLRNGILAGLATMFMAFGVGCGEDEQDSQCTEDQAYLVIGSNPAQCYDTCEVVAGEEDPCGEGFACRPAGEVSVCRETTDPDPDPDPDPNACDPQVVCESYCEAQFGACIDEHCGGDADVRSQELDWCLNGQTLQGRDGQPIEISEGCLAEAEASEVACEEFEAEAEQLDGAGCAGDEGKAFACSELGVYNAQGGDVIFSDVCGCEAAPIGGECTTDADCSGSAYDGFCVTEDNEEPIEGGYCVSLCEKTGSLYEPDVNCGTDGGYCSTQSVDGQSISICQQECLELADCGDRGNATCRPSLFGSNQAGDLFAYGSCDVQDCDPTAEVTGCEENTAQQGIPAATACHPFKFCTQPCTYNAEDEVSDCPAIPLSGESSVQLTCTEAGYCDYPWAPAPEE</sequence>
<dbReference type="PROSITE" id="PS51257">
    <property type="entry name" value="PROKAR_LIPOPROTEIN"/>
    <property type="match status" value="1"/>
</dbReference>
<protein>
    <submittedName>
        <fullName evidence="2">Uncharacterized protein</fullName>
    </submittedName>
</protein>
<dbReference type="RefSeq" id="WP_146979687.1">
    <property type="nucleotide sequence ID" value="NZ_VOSM01000001.1"/>
</dbReference>
<keyword evidence="1" id="KW-0732">Signal</keyword>
<feature type="signal peptide" evidence="1">
    <location>
        <begin position="1"/>
        <end position="23"/>
    </location>
</feature>
<organism evidence="2 3">
    <name type="scientific">Lujinxingia vulgaris</name>
    <dbReference type="NCBI Taxonomy" id="2600176"/>
    <lineage>
        <taxon>Bacteria</taxon>
        <taxon>Deltaproteobacteria</taxon>
        <taxon>Bradymonadales</taxon>
        <taxon>Lujinxingiaceae</taxon>
        <taxon>Lujinxingia</taxon>
    </lineage>
</organism>
<comment type="caution">
    <text evidence="2">The sequence shown here is derived from an EMBL/GenBank/DDBJ whole genome shotgun (WGS) entry which is preliminary data.</text>
</comment>
<keyword evidence="3" id="KW-1185">Reference proteome</keyword>
<feature type="chain" id="PRO_5022879898" evidence="1">
    <location>
        <begin position="24"/>
        <end position="405"/>
    </location>
</feature>
<evidence type="ECO:0000313" key="2">
    <source>
        <dbReference type="EMBL" id="TXD39257.1"/>
    </source>
</evidence>
<evidence type="ECO:0000256" key="1">
    <source>
        <dbReference type="SAM" id="SignalP"/>
    </source>
</evidence>
<dbReference type="AlphaFoldDB" id="A0A5C6XBG4"/>
<evidence type="ECO:0000313" key="3">
    <source>
        <dbReference type="Proteomes" id="UP000321412"/>
    </source>
</evidence>
<dbReference type="OrthoDB" id="5505016at2"/>
<accession>A0A5C6XBG4</accession>
<proteinExistence type="predicted"/>
<dbReference type="EMBL" id="VOSM01000001">
    <property type="protein sequence ID" value="TXD39257.1"/>
    <property type="molecule type" value="Genomic_DNA"/>
</dbReference>
<gene>
    <name evidence="2" type="ORF">FRC98_02330</name>
</gene>